<name>A0A930UEK0_9FLAO</name>
<proteinExistence type="predicted"/>
<reference evidence="1" key="1">
    <citation type="submission" date="2020-11" db="EMBL/GenBank/DDBJ databases">
        <title>Genome of Flavobacterium soyangense.</title>
        <authorList>
            <person name="Liu Q."/>
            <person name="Xin Y.-H."/>
        </authorList>
    </citation>
    <scope>NUCLEOTIDE SEQUENCE</scope>
    <source>
        <strain evidence="1">CGMCC 1.13493</strain>
    </source>
</reference>
<dbReference type="EMBL" id="JADHEC010000031">
    <property type="protein sequence ID" value="MBF2709452.1"/>
    <property type="molecule type" value="Genomic_DNA"/>
</dbReference>
<dbReference type="InterPro" id="IPR011990">
    <property type="entry name" value="TPR-like_helical_dom_sf"/>
</dbReference>
<protein>
    <recommendedName>
        <fullName evidence="3">DUF2268 domain-containing protein</fullName>
    </recommendedName>
</protein>
<keyword evidence="2" id="KW-1185">Reference proteome</keyword>
<dbReference type="AlphaFoldDB" id="A0A930UEK0"/>
<comment type="caution">
    <text evidence="1">The sequence shown here is derived from an EMBL/GenBank/DDBJ whole genome shotgun (WGS) entry which is preliminary data.</text>
</comment>
<dbReference type="RefSeq" id="WP_194312692.1">
    <property type="nucleotide sequence ID" value="NZ_JADHEC010000031.1"/>
</dbReference>
<dbReference type="SUPFAM" id="SSF81901">
    <property type="entry name" value="HCP-like"/>
    <property type="match status" value="1"/>
</dbReference>
<dbReference type="Pfam" id="PF25594">
    <property type="entry name" value="GldB_lipo"/>
    <property type="match status" value="1"/>
</dbReference>
<gene>
    <name evidence="1" type="ORF">IR213_12745</name>
</gene>
<accession>A0A930UEK0</accession>
<dbReference type="InterPro" id="IPR019853">
    <property type="entry name" value="GldB-like"/>
</dbReference>
<evidence type="ECO:0000313" key="2">
    <source>
        <dbReference type="Proteomes" id="UP000646211"/>
    </source>
</evidence>
<dbReference type="Proteomes" id="UP000646211">
    <property type="component" value="Unassembled WGS sequence"/>
</dbReference>
<dbReference type="Gene3D" id="1.25.40.10">
    <property type="entry name" value="Tetratricopeptide repeat domain"/>
    <property type="match status" value="1"/>
</dbReference>
<evidence type="ECO:0000313" key="1">
    <source>
        <dbReference type="EMBL" id="MBF2709452.1"/>
    </source>
</evidence>
<evidence type="ECO:0008006" key="3">
    <source>
        <dbReference type="Google" id="ProtNLM"/>
    </source>
</evidence>
<dbReference type="NCBIfam" id="NF047558">
    <property type="entry name" value="TPR_END_plus"/>
    <property type="match status" value="1"/>
</dbReference>
<sequence length="426" mass="49226">MKKLGFITLIVFSINTIIYCQTKSVVQNIDKIADSLYSANNYNLAIKYYLKLADNSDFNNKKSSAYYNASCCLSLESKKDSAIIILKKAIKNGYNDKENLLKDTDLMNLHSEIEWKKIVATLKESDKKLNSNPKKVKFFSSDVKNFWTAYKAASKDTINKKKIFGKLYFEKASLGMIDYMGLKVSSIDKFIATTNSYPKFYATIENKTKKIKSREQEFLNSFIKLKEIYNQAKFPDVYFVIGAFTSGGTVSNNGLLIGINQYCVSKEVELTEFNFQIKSRMSEWSALPNVIAHELIHYQQDGLEKEKITLCYVVREGMADFIGELISGQNANPSLHEWAKGREKSIWAKFKNDMYLDKYDNWIANSQQSTPENFPDQGYWIGYQICKSYYENATDKKKAIDEMLNIKDYKIFLEKSKWESKIETYK</sequence>
<organism evidence="1 2">
    <name type="scientific">Flavobacterium soyangense</name>
    <dbReference type="NCBI Taxonomy" id="2023265"/>
    <lineage>
        <taxon>Bacteria</taxon>
        <taxon>Pseudomonadati</taxon>
        <taxon>Bacteroidota</taxon>
        <taxon>Flavobacteriia</taxon>
        <taxon>Flavobacteriales</taxon>
        <taxon>Flavobacteriaceae</taxon>
        <taxon>Flavobacterium</taxon>
    </lineage>
</organism>